<name>A0A0S4KM89_BODSA</name>
<comment type="cofactor">
    <cofactor evidence="5">
        <name>Mg(2+)</name>
        <dbReference type="ChEBI" id="CHEBI:18420"/>
    </cofactor>
    <cofactor evidence="5">
        <name>Mn(2+)</name>
        <dbReference type="ChEBI" id="CHEBI:29035"/>
    </cofactor>
</comment>
<evidence type="ECO:0000256" key="3">
    <source>
        <dbReference type="ARBA" id="ARBA00022801"/>
    </source>
</evidence>
<sequence>MSFTQSDAEELRRSESLLIHPNATSSSHKDQSRRMYPSYVIKAYRYMVSYVLQYYANVLHTEEIAIWQSVLNMQQHDAVGMMELEEEEVCEDRGASGPLVGGQYETHHRNRHSVEDHIEQSSSSQEKRDTQQQHQHQHQQQQRDYHRWAMEDLLLRLACRKPDWFSVARLNDSYADLMSSLIAREVQKATASAGDDDEDNLVVAAASALEGGTSPLPVQVVVDRLASCPVHPRGSGNKAIEGQNVVCLLTGTDIADIFSRKEKVMAMELMSCLSKYSLREIALLLAQNVGSHLLSTVVASPTQQQQQQSEANAGSNEKKKSRGNKAASRNVTKGASGGEREHDDVVLAATAPQQKEVRRGSSTTLPDTKSGLMDFIFEAGSQDTQFPHIWDEAVGPIVRVHPMVKKSLRLLMSLFHVVTEYFPVSAGGGGGGAGGSEAVATQSPLPSSNIAVLVTLGNVRLPMMSKLPMFSFQDLAEAVTEKLLLASAGGGGGSSFVLPAIHPSVFRSSVGSNERLVLFSHRADLELYMEGLQLSAEMFDVCEGYARFRMRDTDWASTLIARCKKAFSQIRRLSTSRQIEAVTAETKRAANYLHMPSPGSTRKRGRDQASSTVAASGTSSAPSLPSFISVPQALQRYGFHAYHLTRYLPMHVWMRCAEYLVEMLSMQRRYEECHIWLKVLTEEPVYQVCASTSTKMMTTSSTTASSTTPVFRMWYRYQARGRWFHRIGQNLVHQGHHAQALKLMETCLEECSSLCCAGSAAQDQLRAVSERSYRMMRGMLDDFNTSGGGGNSAEGGATTSATVVVGWSRDTCQYHALMQRQQEHFLRRSDRMTMERLLVRLHKPPRRWCALPKHVLISTVKEARPLYLNGHKDDLAGGGWNDESLSKTACSVESHVLRWFVDRGRGRREKGWAGVHCEGSWIGALTRVVFAEAFAWHPLFLSSNDDDDERRRRNMNDAAASIEEHHHNQRAPFIWLSPFQDEPLDAHDILNFIGRRREVIAECIRTLRGMTQEAFVEFVQSRTVIPQAVQDADMNEAERERHEAEENENNAKPGVDGETHQADDEQAPMKGEHVGAALDECCDKEELGDAAAAACSEERMSNLGDVDDDVALFDDDDYNNPIHQPHDEDVVQLHQDDQREDNDVHSHHDEGTQNEHAARSTVHQVNISGIPQLRAMARCIPIEPLCKLYEEMFLSEPSEGHVVRFSGWPDLAVWRIVESASAPSSSSKQKYSKNEFCLVEVKSPTDKLSDKQIAVNDMLIRAGFDISVACVVNKKVIDATKAPRTRIVTRQGTAAAAVAQVQLTRRSSSSFVRGTATNPVEL</sequence>
<comment type="similarity">
    <text evidence="5">Belongs to the FAN1 family.</text>
</comment>
<keyword evidence="5" id="KW-0539">Nucleus</keyword>
<dbReference type="EC" id="3.1.4.1" evidence="5"/>
<dbReference type="GO" id="GO:0004528">
    <property type="term" value="F:phosphodiesterase I activity"/>
    <property type="evidence" value="ECO:0007669"/>
    <property type="project" value="UniProtKB-EC"/>
</dbReference>
<gene>
    <name evidence="8" type="ORF">BSAL_08335</name>
</gene>
<dbReference type="InterPro" id="IPR014883">
    <property type="entry name" value="VRR_NUC"/>
</dbReference>
<keyword evidence="2 5" id="KW-0479">Metal-binding</keyword>
<keyword evidence="1 5" id="KW-0540">Nuclease</keyword>
<evidence type="ECO:0000313" key="8">
    <source>
        <dbReference type="EMBL" id="CUI14598.1"/>
    </source>
</evidence>
<dbReference type="Proteomes" id="UP000051952">
    <property type="component" value="Unassembled WGS sequence"/>
</dbReference>
<dbReference type="VEuPathDB" id="TriTrypDB:BSAL_08335"/>
<dbReference type="GO" id="GO:0070336">
    <property type="term" value="F:flap-structured DNA binding"/>
    <property type="evidence" value="ECO:0007669"/>
    <property type="project" value="TreeGrafter"/>
</dbReference>
<feature type="region of interest" description="Disordered" evidence="6">
    <location>
        <begin position="110"/>
        <end position="143"/>
    </location>
</feature>
<keyword evidence="5" id="KW-0464">Manganese</keyword>
<dbReference type="OMA" id="MAMELMS"/>
<comment type="subcellular location">
    <subcellularLocation>
        <location evidence="5">Nucleus</location>
    </subcellularLocation>
</comment>
<keyword evidence="3 5" id="KW-0378">Hydrolase</keyword>
<dbReference type="Pfam" id="PF08774">
    <property type="entry name" value="VRR_NUC"/>
    <property type="match status" value="1"/>
</dbReference>
<feature type="domain" description="VRR-NUC" evidence="7">
    <location>
        <begin position="1174"/>
        <end position="1272"/>
    </location>
</feature>
<feature type="region of interest" description="Disordered" evidence="6">
    <location>
        <begin position="593"/>
        <end position="622"/>
    </location>
</feature>
<dbReference type="GO" id="GO:0005634">
    <property type="term" value="C:nucleus"/>
    <property type="evidence" value="ECO:0007669"/>
    <property type="project" value="UniProtKB-SubCell"/>
</dbReference>
<evidence type="ECO:0000313" key="9">
    <source>
        <dbReference type="Proteomes" id="UP000051952"/>
    </source>
</evidence>
<feature type="compositionally biased region" description="Low complexity" evidence="6">
    <location>
        <begin position="609"/>
        <end position="622"/>
    </location>
</feature>
<dbReference type="PANTHER" id="PTHR15749">
    <property type="entry name" value="FANCONI-ASSOCIATED NUCLEASE 1"/>
    <property type="match status" value="1"/>
</dbReference>
<keyword evidence="5" id="KW-0234">DNA repair</keyword>
<dbReference type="InterPro" id="IPR033315">
    <property type="entry name" value="Fan1-like"/>
</dbReference>
<feature type="region of interest" description="Disordered" evidence="6">
    <location>
        <begin position="300"/>
        <end position="366"/>
    </location>
</feature>
<comment type="function">
    <text evidence="5">Nuclease required for the repair of DNA interstrand cross-links (ICL). Acts as a 5'-3' exonuclease that anchors at a cut end of DNA and cleaves DNA successively at every third nucleotide, allowing to excise an ICL from one strand through flanking incisions.</text>
</comment>
<dbReference type="PANTHER" id="PTHR15749:SF4">
    <property type="entry name" value="FANCONI-ASSOCIATED NUCLEASE 1"/>
    <property type="match status" value="1"/>
</dbReference>
<dbReference type="GO" id="GO:0036297">
    <property type="term" value="P:interstrand cross-link repair"/>
    <property type="evidence" value="ECO:0007669"/>
    <property type="project" value="InterPro"/>
</dbReference>
<evidence type="ECO:0000256" key="5">
    <source>
        <dbReference type="RuleBase" id="RU365033"/>
    </source>
</evidence>
<accession>A0A0S4KM89</accession>
<feature type="region of interest" description="Disordered" evidence="6">
    <location>
        <begin position="1135"/>
        <end position="1156"/>
    </location>
</feature>
<proteinExistence type="inferred from homology"/>
<dbReference type="EMBL" id="CYKH01001432">
    <property type="protein sequence ID" value="CUI14598.1"/>
    <property type="molecule type" value="Genomic_DNA"/>
</dbReference>
<evidence type="ECO:0000256" key="4">
    <source>
        <dbReference type="ARBA" id="ARBA00022842"/>
    </source>
</evidence>
<evidence type="ECO:0000256" key="6">
    <source>
        <dbReference type="SAM" id="MobiDB-lite"/>
    </source>
</evidence>
<organism evidence="8 9">
    <name type="scientific">Bodo saltans</name>
    <name type="common">Flagellated protozoan</name>
    <dbReference type="NCBI Taxonomy" id="75058"/>
    <lineage>
        <taxon>Eukaryota</taxon>
        <taxon>Discoba</taxon>
        <taxon>Euglenozoa</taxon>
        <taxon>Kinetoplastea</taxon>
        <taxon>Metakinetoplastina</taxon>
        <taxon>Eubodonida</taxon>
        <taxon>Bodonidae</taxon>
        <taxon>Bodo</taxon>
    </lineage>
</organism>
<feature type="compositionally biased region" description="Basic and acidic residues" evidence="6">
    <location>
        <begin position="112"/>
        <end position="131"/>
    </location>
</feature>
<evidence type="ECO:0000259" key="7">
    <source>
        <dbReference type="Pfam" id="PF08774"/>
    </source>
</evidence>
<reference evidence="9" key="1">
    <citation type="submission" date="2015-09" db="EMBL/GenBank/DDBJ databases">
        <authorList>
            <consortium name="Pathogen Informatics"/>
        </authorList>
    </citation>
    <scope>NUCLEOTIDE SEQUENCE [LARGE SCALE GENOMIC DNA]</scope>
    <source>
        <strain evidence="9">Lake Konstanz</strain>
    </source>
</reference>
<keyword evidence="9" id="KW-1185">Reference proteome</keyword>
<protein>
    <recommendedName>
        <fullName evidence="5">Fanconi-associated nuclease</fullName>
        <ecNumber evidence="5">3.1.4.1</ecNumber>
    </recommendedName>
</protein>
<dbReference type="GO" id="GO:0046872">
    <property type="term" value="F:metal ion binding"/>
    <property type="evidence" value="ECO:0007669"/>
    <property type="project" value="UniProtKB-KW"/>
</dbReference>
<keyword evidence="4 5" id="KW-0460">Magnesium</keyword>
<feature type="region of interest" description="Disordered" evidence="6">
    <location>
        <begin position="1035"/>
        <end position="1066"/>
    </location>
</feature>
<evidence type="ECO:0000256" key="1">
    <source>
        <dbReference type="ARBA" id="ARBA00022722"/>
    </source>
</evidence>
<dbReference type="OrthoDB" id="76364at2759"/>
<evidence type="ECO:0000256" key="2">
    <source>
        <dbReference type="ARBA" id="ARBA00022723"/>
    </source>
</evidence>
<dbReference type="GO" id="GO:0017108">
    <property type="term" value="F:5'-flap endonuclease activity"/>
    <property type="evidence" value="ECO:0007669"/>
    <property type="project" value="TreeGrafter"/>
</dbReference>
<dbReference type="GO" id="GO:0008409">
    <property type="term" value="F:5'-3' exonuclease activity"/>
    <property type="evidence" value="ECO:0007669"/>
    <property type="project" value="TreeGrafter"/>
</dbReference>
<keyword evidence="5" id="KW-0227">DNA damage</keyword>
<comment type="catalytic activity">
    <reaction evidence="5">
        <text>Hydrolytically removes 5'-nucleotides successively from the 3'-hydroxy termini of 3'-hydroxy-terminated oligonucleotides.</text>
        <dbReference type="EC" id="3.1.4.1"/>
    </reaction>
</comment>